<dbReference type="Proteomes" id="UP000276133">
    <property type="component" value="Unassembled WGS sequence"/>
</dbReference>
<keyword evidence="2" id="KW-1185">Reference proteome</keyword>
<proteinExistence type="predicted"/>
<evidence type="ECO:0000313" key="2">
    <source>
        <dbReference type="Proteomes" id="UP000276133"/>
    </source>
</evidence>
<evidence type="ECO:0000313" key="1">
    <source>
        <dbReference type="EMBL" id="RNA43697.1"/>
    </source>
</evidence>
<reference evidence="1 2" key="1">
    <citation type="journal article" date="2018" name="Sci. Rep.">
        <title>Genomic signatures of local adaptation to the degree of environmental predictability in rotifers.</title>
        <authorList>
            <person name="Franch-Gras L."/>
            <person name="Hahn C."/>
            <person name="Garcia-Roger E.M."/>
            <person name="Carmona M.J."/>
            <person name="Serra M."/>
            <person name="Gomez A."/>
        </authorList>
    </citation>
    <scope>NUCLEOTIDE SEQUENCE [LARGE SCALE GENOMIC DNA]</scope>
    <source>
        <strain evidence="1">HYR1</strain>
    </source>
</reference>
<organism evidence="1 2">
    <name type="scientific">Brachionus plicatilis</name>
    <name type="common">Marine rotifer</name>
    <name type="synonym">Brachionus muelleri</name>
    <dbReference type="NCBI Taxonomy" id="10195"/>
    <lineage>
        <taxon>Eukaryota</taxon>
        <taxon>Metazoa</taxon>
        <taxon>Spiralia</taxon>
        <taxon>Gnathifera</taxon>
        <taxon>Rotifera</taxon>
        <taxon>Eurotatoria</taxon>
        <taxon>Monogononta</taxon>
        <taxon>Pseudotrocha</taxon>
        <taxon>Ploima</taxon>
        <taxon>Brachionidae</taxon>
        <taxon>Brachionus</taxon>
    </lineage>
</organism>
<comment type="caution">
    <text evidence="1">The sequence shown here is derived from an EMBL/GenBank/DDBJ whole genome shotgun (WGS) entry which is preliminary data.</text>
</comment>
<dbReference type="AlphaFoldDB" id="A0A3M7T708"/>
<protein>
    <submittedName>
        <fullName evidence="1">Uncharacterized protein</fullName>
    </submittedName>
</protein>
<accession>A0A3M7T708</accession>
<sequence length="81" mass="8958">MAEAFDLCLTKSFESADAAVDTFGTCSIVLAGFRHGLMHFSFGKTIDLTNKSLCQYSKDLSQPSSRFHHVSTSQSRLFGIY</sequence>
<gene>
    <name evidence="1" type="ORF">BpHYR1_045960</name>
</gene>
<name>A0A3M7T708_BRAPC</name>
<dbReference type="EMBL" id="REGN01000185">
    <property type="protein sequence ID" value="RNA43697.1"/>
    <property type="molecule type" value="Genomic_DNA"/>
</dbReference>